<dbReference type="SUPFAM" id="SSF56519">
    <property type="entry name" value="Penicillin binding protein dimerisation domain"/>
    <property type="match status" value="1"/>
</dbReference>
<dbReference type="GO" id="GO:0009002">
    <property type="term" value="F:serine-type D-Ala-D-Ala carboxypeptidase activity"/>
    <property type="evidence" value="ECO:0007669"/>
    <property type="project" value="UniProtKB-UniRule"/>
</dbReference>
<feature type="active site" description="Acyl-ester intermediate" evidence="16">
    <location>
        <position position="304"/>
    </location>
</feature>
<keyword evidence="12 16" id="KW-0472">Membrane</keyword>
<keyword evidence="4 16" id="KW-0132">Cell division</keyword>
<keyword evidence="6 16" id="KW-0645">Protease</keyword>
<dbReference type="InterPro" id="IPR036138">
    <property type="entry name" value="PBP_dimer_sf"/>
</dbReference>
<feature type="domain" description="Penicillin-binding protein dimerisation" evidence="18">
    <location>
        <begin position="63"/>
        <end position="217"/>
    </location>
</feature>
<dbReference type="OrthoDB" id="9789078at2"/>
<comment type="function">
    <text evidence="16">Catalyzes cross-linking of the peptidoglycan cell wall at the division septum.</text>
</comment>
<dbReference type="HAMAP" id="MF_02080">
    <property type="entry name" value="FtsI_transpept"/>
    <property type="match status" value="1"/>
</dbReference>
<dbReference type="GO" id="GO:0008658">
    <property type="term" value="F:penicillin binding"/>
    <property type="evidence" value="ECO:0007669"/>
    <property type="project" value="InterPro"/>
</dbReference>
<dbReference type="SUPFAM" id="SSF56601">
    <property type="entry name" value="beta-lactamase/transpeptidase-like"/>
    <property type="match status" value="1"/>
</dbReference>
<dbReference type="GO" id="GO:0071555">
    <property type="term" value="P:cell wall organization"/>
    <property type="evidence" value="ECO:0007669"/>
    <property type="project" value="UniProtKB-KW"/>
</dbReference>
<dbReference type="GO" id="GO:0006508">
    <property type="term" value="P:proteolysis"/>
    <property type="evidence" value="ECO:0007669"/>
    <property type="project" value="UniProtKB-KW"/>
</dbReference>
<keyword evidence="19" id="KW-0328">Glycosyltransferase</keyword>
<dbReference type="PANTHER" id="PTHR30627:SF1">
    <property type="entry name" value="PEPTIDOGLYCAN D,D-TRANSPEPTIDASE FTSI"/>
    <property type="match status" value="1"/>
</dbReference>
<dbReference type="EMBL" id="CP011787">
    <property type="protein sequence ID" value="AKZ66055.1"/>
    <property type="molecule type" value="Genomic_DNA"/>
</dbReference>
<feature type="transmembrane region" description="Helical" evidence="16">
    <location>
        <begin position="21"/>
        <end position="40"/>
    </location>
</feature>
<keyword evidence="7 16" id="KW-0812">Transmembrane</keyword>
<keyword evidence="19" id="KW-0808">Transferase</keyword>
<dbReference type="GO" id="GO:0008360">
    <property type="term" value="P:regulation of cell shape"/>
    <property type="evidence" value="ECO:0007669"/>
    <property type="project" value="UniProtKB-KW"/>
</dbReference>
<evidence type="ECO:0000256" key="15">
    <source>
        <dbReference type="ARBA" id="ARBA00023316"/>
    </source>
</evidence>
<accession>A0A0K2BL62</accession>
<dbReference type="InterPro" id="IPR037532">
    <property type="entry name" value="FtsI_transpept"/>
</dbReference>
<evidence type="ECO:0000256" key="6">
    <source>
        <dbReference type="ARBA" id="ARBA00022670"/>
    </source>
</evidence>
<dbReference type="Pfam" id="PF00905">
    <property type="entry name" value="Transpeptidase"/>
    <property type="match status" value="1"/>
</dbReference>
<dbReference type="Gene3D" id="3.30.450.330">
    <property type="match status" value="1"/>
</dbReference>
<evidence type="ECO:0000256" key="3">
    <source>
        <dbReference type="ARBA" id="ARBA00022519"/>
    </source>
</evidence>
<comment type="similarity">
    <text evidence="16">Belongs to the transpeptidase family. FtsI subfamily.</text>
</comment>
<dbReference type="InterPro" id="IPR012338">
    <property type="entry name" value="Beta-lactam/transpept-like"/>
</dbReference>
<dbReference type="GO" id="GO:0009252">
    <property type="term" value="P:peptidoglycan biosynthetic process"/>
    <property type="evidence" value="ECO:0007669"/>
    <property type="project" value="UniProtKB-UniRule"/>
</dbReference>
<evidence type="ECO:0000313" key="19">
    <source>
        <dbReference type="EMBL" id="AKZ66055.1"/>
    </source>
</evidence>
<evidence type="ECO:0000259" key="17">
    <source>
        <dbReference type="Pfam" id="PF00905"/>
    </source>
</evidence>
<dbReference type="Proteomes" id="UP000056466">
    <property type="component" value="Chromosome"/>
</dbReference>
<evidence type="ECO:0000259" key="18">
    <source>
        <dbReference type="Pfam" id="PF03717"/>
    </source>
</evidence>
<evidence type="ECO:0000256" key="2">
    <source>
        <dbReference type="ARBA" id="ARBA00022475"/>
    </source>
</evidence>
<dbReference type="GO" id="GO:0005886">
    <property type="term" value="C:plasma membrane"/>
    <property type="evidence" value="ECO:0007669"/>
    <property type="project" value="UniProtKB-SubCell"/>
</dbReference>
<dbReference type="NCBIfam" id="NF011685">
    <property type="entry name" value="PRK15105.1"/>
    <property type="match status" value="1"/>
</dbReference>
<comment type="pathway">
    <text evidence="16">Cell wall biogenesis; peptidoglycan biosynthesis.</text>
</comment>
<evidence type="ECO:0000256" key="1">
    <source>
        <dbReference type="ARBA" id="ARBA00004370"/>
    </source>
</evidence>
<dbReference type="GO" id="GO:0043093">
    <property type="term" value="P:FtsZ-dependent cytokinesis"/>
    <property type="evidence" value="ECO:0007669"/>
    <property type="project" value="UniProtKB-UniRule"/>
</dbReference>
<evidence type="ECO:0000256" key="7">
    <source>
        <dbReference type="ARBA" id="ARBA00022692"/>
    </source>
</evidence>
<keyword evidence="2 16" id="KW-1003">Cell membrane</keyword>
<evidence type="ECO:0000256" key="8">
    <source>
        <dbReference type="ARBA" id="ARBA00022801"/>
    </source>
</evidence>
<dbReference type="FunFam" id="3.40.710.10:FF:000003">
    <property type="entry name" value="Peptidoglycan D,D-transpeptidase FtsI"/>
    <property type="match status" value="1"/>
</dbReference>
<comment type="subcellular location">
    <subcellularLocation>
        <location evidence="16">Cell inner membrane</location>
        <topology evidence="16">Single-pass membrane protein</topology>
    </subcellularLocation>
    <subcellularLocation>
        <location evidence="1">Membrane</location>
    </subcellularLocation>
</comment>
<dbReference type="Gene3D" id="3.90.1310.10">
    <property type="entry name" value="Penicillin-binding protein 2a (Domain 2)"/>
    <property type="match status" value="1"/>
</dbReference>
<dbReference type="GO" id="GO:0008955">
    <property type="term" value="F:peptidoglycan glycosyltransferase activity"/>
    <property type="evidence" value="ECO:0007669"/>
    <property type="project" value="InterPro"/>
</dbReference>
<keyword evidence="20" id="KW-1185">Reference proteome</keyword>
<evidence type="ECO:0000256" key="4">
    <source>
        <dbReference type="ARBA" id="ARBA00022618"/>
    </source>
</evidence>
<dbReference type="InterPro" id="IPR050515">
    <property type="entry name" value="Beta-lactam/transpept"/>
</dbReference>
<evidence type="ECO:0000256" key="13">
    <source>
        <dbReference type="ARBA" id="ARBA00023210"/>
    </source>
</evidence>
<evidence type="ECO:0000256" key="10">
    <source>
        <dbReference type="ARBA" id="ARBA00022984"/>
    </source>
</evidence>
<dbReference type="InterPro" id="IPR001460">
    <property type="entry name" value="PCN-bd_Tpept"/>
</dbReference>
<keyword evidence="13 16" id="KW-0717">Septation</keyword>
<evidence type="ECO:0000256" key="9">
    <source>
        <dbReference type="ARBA" id="ARBA00022960"/>
    </source>
</evidence>
<dbReference type="GO" id="GO:0000917">
    <property type="term" value="P:division septum assembly"/>
    <property type="evidence" value="ECO:0007669"/>
    <property type="project" value="UniProtKB-KW"/>
</dbReference>
<dbReference type="PATRIC" id="fig|186490.8.peg.443"/>
<evidence type="ECO:0000256" key="12">
    <source>
        <dbReference type="ARBA" id="ARBA00023136"/>
    </source>
</evidence>
<evidence type="ECO:0000256" key="11">
    <source>
        <dbReference type="ARBA" id="ARBA00022989"/>
    </source>
</evidence>
<protein>
    <recommendedName>
        <fullName evidence="16">Peptidoglycan D,D-transpeptidase FtsI</fullName>
        <ecNumber evidence="16">3.4.16.4</ecNumber>
    </recommendedName>
    <alternativeName>
        <fullName evidence="16">Penicillin-binding protein 3</fullName>
        <shortName evidence="16">PBP-3</shortName>
    </alternativeName>
</protein>
<keyword evidence="14 16" id="KW-0131">Cell cycle</keyword>
<keyword evidence="5 16" id="KW-0121">Carboxypeptidase</keyword>
<reference evidence="19 20" key="1">
    <citation type="submission" date="2015-06" db="EMBL/GenBank/DDBJ databases">
        <title>Lineage-specific patterns of genome deterioration in obligate symbionts.</title>
        <authorList>
            <person name="Bennett G.M."/>
            <person name="McCutcheon J.P."/>
            <person name="McDonald B.R."/>
            <person name="Moran N.A."/>
        </authorList>
    </citation>
    <scope>NUCLEOTIDE SEQUENCE [LARGE SCALE GENOMIC DNA]</scope>
    <source>
        <strain evidence="19 20">B-GSS</strain>
    </source>
</reference>
<keyword evidence="15 16" id="KW-0961">Cell wall biogenesis/degradation</keyword>
<dbReference type="UniPathway" id="UPA00219"/>
<dbReference type="Pfam" id="PF03717">
    <property type="entry name" value="PBP_dimer"/>
    <property type="match status" value="1"/>
</dbReference>
<keyword evidence="9 16" id="KW-0133">Cell shape</keyword>
<evidence type="ECO:0000256" key="16">
    <source>
        <dbReference type="HAMAP-Rule" id="MF_02080"/>
    </source>
</evidence>
<evidence type="ECO:0000313" key="20">
    <source>
        <dbReference type="Proteomes" id="UP000056466"/>
    </source>
</evidence>
<gene>
    <name evidence="16 19" type="primary">ftsI</name>
    <name evidence="19" type="ORF">AB162_472</name>
</gene>
<keyword evidence="3 16" id="KW-0997">Cell inner membrane</keyword>
<dbReference type="AlphaFoldDB" id="A0A0K2BL62"/>
<dbReference type="InterPro" id="IPR005311">
    <property type="entry name" value="PBP_dimer"/>
</dbReference>
<evidence type="ECO:0000256" key="14">
    <source>
        <dbReference type="ARBA" id="ARBA00023306"/>
    </source>
</evidence>
<evidence type="ECO:0000256" key="5">
    <source>
        <dbReference type="ARBA" id="ARBA00022645"/>
    </source>
</evidence>
<dbReference type="EC" id="3.4.16.4" evidence="16"/>
<keyword evidence="11 16" id="KW-1133">Transmembrane helix</keyword>
<sequence>MIIKKNINFNKTNFVSLRFSLLFYLLIIAVLILLTKLIYIQIINPKKLIHEGDMRSLRVQQVPTVRGMISDRYGRPLAISVPAYAIWADPKEISNHGGIIKTDSRWKILSDVLSIPFNELKSRIFSSNKKIRFVYLARQVNPTIGNYINKLNLPGIYLRLESRRYYPSGSVTANLIGITNIDSQGIEGVEKSFDKWLTGKPGERIVRKDRLGRVIEDISLVNSQAAHNIVLSIDDKLQAIAYREINNAVISNKAFAGTAVLIDIETGEILAMANSPSYNPNNLTGINMELMRNRAITDVFEPGSTVKPMVIIAALKHGIVNENSVINTMPYIIQGHKIKDVVQHNKLSITEILQKSSNIGISKLALSMPSTAILDTYSLFGLGKTTNIGLVGESSGVYPKKKNLSDIETAVFSYGYGVMVTTLQLVRVYATIGNLGILRPLSILKVNMPVKGERIFPKFIVSKVLHMMESVALPGGGGIKAAIQGYRIAIKTGTAKKVGKDGKYINQYVAYTVGVAPASNPRFALIVVVNNPQNGSYYGGLVSAPVFGSIMGKVLRDFNIKPDNVYEINNIKNIK</sequence>
<proteinExistence type="inferred from homology"/>
<organism evidence="19 20">
    <name type="scientific">Candidatus Palibaumannia cicadellinicola</name>
    <dbReference type="NCBI Taxonomy" id="186490"/>
    <lineage>
        <taxon>Bacteria</taxon>
        <taxon>Pseudomonadati</taxon>
        <taxon>Pseudomonadota</taxon>
        <taxon>Gammaproteobacteria</taxon>
        <taxon>Candidatus Palibaumannia</taxon>
    </lineage>
</organism>
<comment type="catalytic activity">
    <reaction evidence="16">
        <text>Preferential cleavage: (Ac)2-L-Lys-D-Ala-|-D-Ala. Also transpeptidation of peptidyl-alanyl moieties that are N-acyl substituents of D-alanine.</text>
        <dbReference type="EC" id="3.4.16.4"/>
    </reaction>
</comment>
<name>A0A0K2BL62_9GAMM</name>
<dbReference type="KEGG" id="bcig:AB162_472"/>
<keyword evidence="10 16" id="KW-0573">Peptidoglycan synthesis</keyword>
<dbReference type="Gene3D" id="3.40.710.10">
    <property type="entry name" value="DD-peptidase/beta-lactamase superfamily"/>
    <property type="match status" value="1"/>
</dbReference>
<feature type="domain" description="Penicillin-binding protein transpeptidase" evidence="17">
    <location>
        <begin position="257"/>
        <end position="551"/>
    </location>
</feature>
<dbReference type="PANTHER" id="PTHR30627">
    <property type="entry name" value="PEPTIDOGLYCAN D,D-TRANSPEPTIDASE"/>
    <property type="match status" value="1"/>
</dbReference>
<keyword evidence="8 16" id="KW-0378">Hydrolase</keyword>